<dbReference type="GO" id="GO:0038039">
    <property type="term" value="C:G protein-coupled receptor heterodimeric complex"/>
    <property type="evidence" value="ECO:0007669"/>
    <property type="project" value="TreeGrafter"/>
</dbReference>
<proteinExistence type="predicted"/>
<keyword evidence="4" id="KW-0297">G-protein coupled receptor</keyword>
<feature type="compositionally biased region" description="Polar residues" evidence="9">
    <location>
        <begin position="684"/>
        <end position="706"/>
    </location>
</feature>
<dbReference type="InterPro" id="IPR017978">
    <property type="entry name" value="GPCR_3_C"/>
</dbReference>
<keyword evidence="14" id="KW-1185">Reference proteome</keyword>
<dbReference type="OrthoDB" id="51718at2759"/>
<evidence type="ECO:0000256" key="11">
    <source>
        <dbReference type="SAM" id="SignalP"/>
    </source>
</evidence>
<feature type="transmembrane region" description="Helical" evidence="10">
    <location>
        <begin position="412"/>
        <end position="431"/>
    </location>
</feature>
<sequence length="850" mass="93773">MRDLPSLLVWMLLVLCYHSSGVLSSAIPGMEVPSTITLRAGVLHAPPFASVDERVDGALFFDGFQPKLLERLSIFAKQDNVTLNWELSRSPPQYGAALDLVANDCNSSVNENDLRDCQRFDLIVGDYYCNPARSVRVDFTPSWLRTTMSTIKSLDKAEGQQDFTTLTQADTAKAFVCVPDGTYLQTVVMAKFPNAQYLKCASPQECLEWLKAEECVLYADDELLLRHRQAQDPSLEVTREQFNTQYLVWPLSYNLPPVTSLLVKKWMYAAVSNATLDELYFEFFQKELCPVGTAGESCELPCDPDHGTSNARGVCVCESTKWTGEDCSIEVEENVNLIPTTLKLIAYIMYGINCFAILACAVWLFLQKDTPQVRVSQPSFLLLVLLGCLISSSTILAMAQESEGDGPVHACMLIPWLYSVGFSVTFGTLFAKIRRVYLIFVNAARAQSGVDKNNRKRQVSFRETFSVVAIVLSVDVCILTAWTVVDPLQWERTVIAADQFGAPLESTGGCVSEHWEAFAGAIAALHLLLLGVACYMCYVARDIPTKFSEGKYLSIAMISNLQIFVVGLPILVIMGQDPQTSFFVRSVIIWMNDLAVVTLIFGNLMYSVHVEAGDGNDNVKAAVDQAMKRYTQVERNKSSHERLGGSSTFTAAAPSAGIGGSRSLAMSRMSATGSTTQGDKRMRSSANSNNTSGHTTRNSQIYNNDPMTFEALREGDETEQGHASFAHEDVSESDEEEDLAPLSPPGASTSQENVDVLKNNRNSWGGGYLSTFEHVDASNADADDNEESETTSEDVMEDEPEPKPPRKSLPTASLPKNRPSHMSYAESRISRVRGKHAAIVEERRKSKQFS</sequence>
<keyword evidence="5 10" id="KW-0472">Membrane</keyword>
<evidence type="ECO:0000256" key="9">
    <source>
        <dbReference type="SAM" id="MobiDB-lite"/>
    </source>
</evidence>
<keyword evidence="3 10" id="KW-1133">Transmembrane helix</keyword>
<evidence type="ECO:0000256" key="2">
    <source>
        <dbReference type="ARBA" id="ARBA00022692"/>
    </source>
</evidence>
<organism evidence="13 14">
    <name type="scientific">Seminavis robusta</name>
    <dbReference type="NCBI Taxonomy" id="568900"/>
    <lineage>
        <taxon>Eukaryota</taxon>
        <taxon>Sar</taxon>
        <taxon>Stramenopiles</taxon>
        <taxon>Ochrophyta</taxon>
        <taxon>Bacillariophyta</taxon>
        <taxon>Bacillariophyceae</taxon>
        <taxon>Bacillariophycidae</taxon>
        <taxon>Naviculales</taxon>
        <taxon>Naviculaceae</taxon>
        <taxon>Seminavis</taxon>
    </lineage>
</organism>
<evidence type="ECO:0000256" key="10">
    <source>
        <dbReference type="SAM" id="Phobius"/>
    </source>
</evidence>
<feature type="transmembrane region" description="Helical" evidence="10">
    <location>
        <begin position="517"/>
        <end position="540"/>
    </location>
</feature>
<comment type="subcellular location">
    <subcellularLocation>
        <location evidence="1">Membrane</location>
        <topology evidence="1">Multi-pass membrane protein</topology>
    </subcellularLocation>
</comment>
<evidence type="ECO:0000256" key="4">
    <source>
        <dbReference type="ARBA" id="ARBA00023040"/>
    </source>
</evidence>
<keyword evidence="11" id="KW-0732">Signal</keyword>
<keyword evidence="7" id="KW-0325">Glycoprotein</keyword>
<dbReference type="InterPro" id="IPR002455">
    <property type="entry name" value="GPCR3_GABA-B"/>
</dbReference>
<keyword evidence="2 10" id="KW-0812">Transmembrane</keyword>
<dbReference type="EMBL" id="CAICTM010000038">
    <property type="protein sequence ID" value="CAB9498455.1"/>
    <property type="molecule type" value="Genomic_DNA"/>
</dbReference>
<dbReference type="GO" id="GO:0004965">
    <property type="term" value="F:G protein-coupled GABA receptor activity"/>
    <property type="evidence" value="ECO:0007669"/>
    <property type="project" value="InterPro"/>
</dbReference>
<dbReference type="PANTHER" id="PTHR10519:SF20">
    <property type="entry name" value="G-PROTEIN COUPLED RECEPTOR 156-RELATED"/>
    <property type="match status" value="1"/>
</dbReference>
<feature type="transmembrane region" description="Helical" evidence="10">
    <location>
        <begin position="552"/>
        <end position="575"/>
    </location>
</feature>
<evidence type="ECO:0000256" key="7">
    <source>
        <dbReference type="ARBA" id="ARBA00023180"/>
    </source>
</evidence>
<feature type="transmembrane region" description="Helical" evidence="10">
    <location>
        <begin position="378"/>
        <end position="400"/>
    </location>
</feature>
<comment type="caution">
    <text evidence="13">The sequence shown here is derived from an EMBL/GenBank/DDBJ whole genome shotgun (WGS) entry which is preliminary data.</text>
</comment>
<evidence type="ECO:0000313" key="14">
    <source>
        <dbReference type="Proteomes" id="UP001153069"/>
    </source>
</evidence>
<evidence type="ECO:0000256" key="3">
    <source>
        <dbReference type="ARBA" id="ARBA00022989"/>
    </source>
</evidence>
<dbReference type="PANTHER" id="PTHR10519">
    <property type="entry name" value="GABA-B RECEPTOR"/>
    <property type="match status" value="1"/>
</dbReference>
<evidence type="ECO:0000256" key="5">
    <source>
        <dbReference type="ARBA" id="ARBA00023136"/>
    </source>
</evidence>
<evidence type="ECO:0000256" key="6">
    <source>
        <dbReference type="ARBA" id="ARBA00023170"/>
    </source>
</evidence>
<feature type="domain" description="G-protein coupled receptors family 3 profile" evidence="12">
    <location>
        <begin position="410"/>
        <end position="608"/>
    </location>
</feature>
<feature type="region of interest" description="Disordered" evidence="9">
    <location>
        <begin position="633"/>
        <end position="752"/>
    </location>
</feature>
<dbReference type="Pfam" id="PF00003">
    <property type="entry name" value="7tm_3"/>
    <property type="match status" value="1"/>
</dbReference>
<keyword evidence="6 13" id="KW-0675">Receptor</keyword>
<feature type="signal peptide" evidence="11">
    <location>
        <begin position="1"/>
        <end position="24"/>
    </location>
</feature>
<dbReference type="PROSITE" id="PS50259">
    <property type="entry name" value="G_PROTEIN_RECEP_F3_4"/>
    <property type="match status" value="1"/>
</dbReference>
<feature type="transmembrane region" description="Helical" evidence="10">
    <location>
        <begin position="587"/>
        <end position="606"/>
    </location>
</feature>
<feature type="chain" id="PRO_5040334507" evidence="11">
    <location>
        <begin position="25"/>
        <end position="850"/>
    </location>
</feature>
<evidence type="ECO:0000256" key="8">
    <source>
        <dbReference type="ARBA" id="ARBA00023224"/>
    </source>
</evidence>
<accession>A0A9N8DDE1</accession>
<evidence type="ECO:0000259" key="12">
    <source>
        <dbReference type="PROSITE" id="PS50259"/>
    </source>
</evidence>
<evidence type="ECO:0000256" key="1">
    <source>
        <dbReference type="ARBA" id="ARBA00004141"/>
    </source>
</evidence>
<feature type="region of interest" description="Disordered" evidence="9">
    <location>
        <begin position="779"/>
        <end position="850"/>
    </location>
</feature>
<gene>
    <name evidence="13" type="ORF">SEMRO_38_G023860.1</name>
</gene>
<feature type="compositionally biased region" description="Basic and acidic residues" evidence="9">
    <location>
        <begin position="633"/>
        <end position="643"/>
    </location>
</feature>
<evidence type="ECO:0000313" key="13">
    <source>
        <dbReference type="EMBL" id="CAB9498455.1"/>
    </source>
</evidence>
<feature type="compositionally biased region" description="Acidic residues" evidence="9">
    <location>
        <begin position="781"/>
        <end position="800"/>
    </location>
</feature>
<dbReference type="Gene3D" id="3.40.190.10">
    <property type="entry name" value="Periplasmic binding protein-like II"/>
    <property type="match status" value="2"/>
</dbReference>
<keyword evidence="8" id="KW-0807">Transducer</keyword>
<feature type="transmembrane region" description="Helical" evidence="10">
    <location>
        <begin position="344"/>
        <end position="366"/>
    </location>
</feature>
<reference evidence="13" key="1">
    <citation type="submission" date="2020-06" db="EMBL/GenBank/DDBJ databases">
        <authorList>
            <consortium name="Plant Systems Biology data submission"/>
        </authorList>
    </citation>
    <scope>NUCLEOTIDE SEQUENCE</scope>
    <source>
        <strain evidence="13">D6</strain>
    </source>
</reference>
<feature type="transmembrane region" description="Helical" evidence="10">
    <location>
        <begin position="465"/>
        <end position="485"/>
    </location>
</feature>
<dbReference type="Proteomes" id="UP001153069">
    <property type="component" value="Unassembled WGS sequence"/>
</dbReference>
<dbReference type="AlphaFoldDB" id="A0A9N8DDE1"/>
<dbReference type="SUPFAM" id="SSF53850">
    <property type="entry name" value="Periplasmic binding protein-like II"/>
    <property type="match status" value="1"/>
</dbReference>
<name>A0A9N8DDE1_9STRA</name>
<protein>
    <submittedName>
        <fullName evidence="13">Acid type B receptor subunit 2</fullName>
    </submittedName>
</protein>